<evidence type="ECO:0000256" key="1">
    <source>
        <dbReference type="SAM" id="MobiDB-lite"/>
    </source>
</evidence>
<name>A0ABC8L902_ERUVS</name>
<sequence>MSEGTTVTVRIHFGGVMEKTGETYKYEGELGVKTKFLKFSREDTLINAPIRFIWYKEVEKEMKTLNYVYEGYSEDMFLLICVAKEKGEVEVFVEHDISEHSEPPIYLVTPKSQREDVHEDEDKDLSSEKEVERPIEDGESD</sequence>
<evidence type="ECO:0000313" key="3">
    <source>
        <dbReference type="Proteomes" id="UP001642260"/>
    </source>
</evidence>
<reference evidence="2 3" key="1">
    <citation type="submission" date="2022-03" db="EMBL/GenBank/DDBJ databases">
        <authorList>
            <person name="Macdonald S."/>
            <person name="Ahmed S."/>
            <person name="Newling K."/>
        </authorList>
    </citation>
    <scope>NUCLEOTIDE SEQUENCE [LARGE SCALE GENOMIC DNA]</scope>
</reference>
<gene>
    <name evidence="2" type="ORF">ERUC_LOCUS31781</name>
</gene>
<feature type="region of interest" description="Disordered" evidence="1">
    <location>
        <begin position="103"/>
        <end position="141"/>
    </location>
</feature>
<dbReference type="Proteomes" id="UP001642260">
    <property type="component" value="Unassembled WGS sequence"/>
</dbReference>
<organism evidence="2 3">
    <name type="scientific">Eruca vesicaria subsp. sativa</name>
    <name type="common">Garden rocket</name>
    <name type="synonym">Eruca sativa</name>
    <dbReference type="NCBI Taxonomy" id="29727"/>
    <lineage>
        <taxon>Eukaryota</taxon>
        <taxon>Viridiplantae</taxon>
        <taxon>Streptophyta</taxon>
        <taxon>Embryophyta</taxon>
        <taxon>Tracheophyta</taxon>
        <taxon>Spermatophyta</taxon>
        <taxon>Magnoliopsida</taxon>
        <taxon>eudicotyledons</taxon>
        <taxon>Gunneridae</taxon>
        <taxon>Pentapetalae</taxon>
        <taxon>rosids</taxon>
        <taxon>malvids</taxon>
        <taxon>Brassicales</taxon>
        <taxon>Brassicaceae</taxon>
        <taxon>Brassiceae</taxon>
        <taxon>Eruca</taxon>
    </lineage>
</organism>
<evidence type="ECO:0000313" key="2">
    <source>
        <dbReference type="EMBL" id="CAH8372993.1"/>
    </source>
</evidence>
<dbReference type="AlphaFoldDB" id="A0ABC8L902"/>
<comment type="caution">
    <text evidence="2">The sequence shown here is derived from an EMBL/GenBank/DDBJ whole genome shotgun (WGS) entry which is preliminary data.</text>
</comment>
<protein>
    <submittedName>
        <fullName evidence="2">Uncharacterized protein</fullName>
    </submittedName>
</protein>
<dbReference type="EMBL" id="CAKOAT010439598">
    <property type="protein sequence ID" value="CAH8372993.1"/>
    <property type="molecule type" value="Genomic_DNA"/>
</dbReference>
<feature type="compositionally biased region" description="Basic and acidic residues" evidence="1">
    <location>
        <begin position="124"/>
        <end position="141"/>
    </location>
</feature>
<proteinExistence type="predicted"/>
<keyword evidence="3" id="KW-1185">Reference proteome</keyword>
<accession>A0ABC8L902</accession>